<feature type="transmembrane region" description="Helical" evidence="8">
    <location>
        <begin position="397"/>
        <end position="414"/>
    </location>
</feature>
<comment type="caution">
    <text evidence="10">The sequence shown here is derived from an EMBL/GenBank/DDBJ whole genome shotgun (WGS) entry which is preliminary data.</text>
</comment>
<evidence type="ECO:0000313" key="11">
    <source>
        <dbReference type="Proteomes" id="UP000672097"/>
    </source>
</evidence>
<keyword evidence="2" id="KW-0813">Transport</keyword>
<dbReference type="InterPro" id="IPR020846">
    <property type="entry name" value="MFS_dom"/>
</dbReference>
<dbReference type="Pfam" id="PF07690">
    <property type="entry name" value="MFS_1"/>
    <property type="match status" value="2"/>
</dbReference>
<protein>
    <submittedName>
        <fullName evidence="10">MFS transporter</fullName>
    </submittedName>
</protein>
<dbReference type="Gene3D" id="1.20.1250.20">
    <property type="entry name" value="MFS general substrate transporter like domains"/>
    <property type="match status" value="2"/>
</dbReference>
<comment type="subcellular location">
    <subcellularLocation>
        <location evidence="1">Cell membrane</location>
        <topology evidence="1">Multi-pass membrane protein</topology>
    </subcellularLocation>
</comment>
<evidence type="ECO:0000256" key="8">
    <source>
        <dbReference type="SAM" id="Phobius"/>
    </source>
</evidence>
<evidence type="ECO:0000256" key="7">
    <source>
        <dbReference type="SAM" id="MobiDB-lite"/>
    </source>
</evidence>
<evidence type="ECO:0000256" key="6">
    <source>
        <dbReference type="ARBA" id="ARBA00023136"/>
    </source>
</evidence>
<feature type="domain" description="Major facilitator superfamily (MFS) profile" evidence="9">
    <location>
        <begin position="20"/>
        <end position="420"/>
    </location>
</feature>
<evidence type="ECO:0000256" key="2">
    <source>
        <dbReference type="ARBA" id="ARBA00022448"/>
    </source>
</evidence>
<feature type="transmembrane region" description="Helical" evidence="8">
    <location>
        <begin position="90"/>
        <end position="108"/>
    </location>
</feature>
<evidence type="ECO:0000313" key="10">
    <source>
        <dbReference type="EMBL" id="MBQ0936287.1"/>
    </source>
</evidence>
<keyword evidence="4 8" id="KW-0812">Transmembrane</keyword>
<organism evidence="10 11">
    <name type="scientific">Ideonella paludis</name>
    <dbReference type="NCBI Taxonomy" id="1233411"/>
    <lineage>
        <taxon>Bacteria</taxon>
        <taxon>Pseudomonadati</taxon>
        <taxon>Pseudomonadota</taxon>
        <taxon>Betaproteobacteria</taxon>
        <taxon>Burkholderiales</taxon>
        <taxon>Sphaerotilaceae</taxon>
        <taxon>Ideonella</taxon>
    </lineage>
</organism>
<evidence type="ECO:0000256" key="3">
    <source>
        <dbReference type="ARBA" id="ARBA00022475"/>
    </source>
</evidence>
<feature type="transmembrane region" description="Helical" evidence="8">
    <location>
        <begin position="307"/>
        <end position="325"/>
    </location>
</feature>
<feature type="transmembrane region" description="Helical" evidence="8">
    <location>
        <begin position="154"/>
        <end position="174"/>
    </location>
</feature>
<dbReference type="InterPro" id="IPR036259">
    <property type="entry name" value="MFS_trans_sf"/>
</dbReference>
<accession>A0ABS5DYR3</accession>
<dbReference type="RefSeq" id="WP_210809592.1">
    <property type="nucleotide sequence ID" value="NZ_JAGQDG010000004.1"/>
</dbReference>
<feature type="transmembrane region" description="Helical" evidence="8">
    <location>
        <begin position="21"/>
        <end position="45"/>
    </location>
</feature>
<keyword evidence="5 8" id="KW-1133">Transmembrane helix</keyword>
<evidence type="ECO:0000256" key="4">
    <source>
        <dbReference type="ARBA" id="ARBA00022692"/>
    </source>
</evidence>
<reference evidence="10 11" key="1">
    <citation type="submission" date="2021-04" db="EMBL/GenBank/DDBJ databases">
        <title>The genome sequence of type strain Ideonella paludis KCTC 32238.</title>
        <authorList>
            <person name="Liu Y."/>
        </authorList>
    </citation>
    <scope>NUCLEOTIDE SEQUENCE [LARGE SCALE GENOMIC DNA]</scope>
    <source>
        <strain evidence="10 11">KCTC 32238</strain>
    </source>
</reference>
<dbReference type="InterPro" id="IPR005829">
    <property type="entry name" value="Sugar_transporter_CS"/>
</dbReference>
<feature type="compositionally biased region" description="Polar residues" evidence="7">
    <location>
        <begin position="429"/>
        <end position="444"/>
    </location>
</feature>
<evidence type="ECO:0000256" key="5">
    <source>
        <dbReference type="ARBA" id="ARBA00022989"/>
    </source>
</evidence>
<name>A0ABS5DYR3_9BURK</name>
<dbReference type="EMBL" id="JAGQDG010000004">
    <property type="protein sequence ID" value="MBQ0936287.1"/>
    <property type="molecule type" value="Genomic_DNA"/>
</dbReference>
<feature type="region of interest" description="Disordered" evidence="7">
    <location>
        <begin position="429"/>
        <end position="451"/>
    </location>
</feature>
<dbReference type="InterPro" id="IPR011701">
    <property type="entry name" value="MFS"/>
</dbReference>
<keyword evidence="6 8" id="KW-0472">Membrane</keyword>
<feature type="transmembrane region" description="Helical" evidence="8">
    <location>
        <begin position="180"/>
        <end position="199"/>
    </location>
</feature>
<evidence type="ECO:0000259" key="9">
    <source>
        <dbReference type="PROSITE" id="PS50850"/>
    </source>
</evidence>
<feature type="transmembrane region" description="Helical" evidence="8">
    <location>
        <begin position="57"/>
        <end position="78"/>
    </location>
</feature>
<dbReference type="InterPro" id="IPR050171">
    <property type="entry name" value="MFS_Transporters"/>
</dbReference>
<proteinExistence type="predicted"/>
<sequence length="451" mass="48629">MHSPPSTAVLLRGISANRAQFGHWLLQVLLVGLTLGMTRTVVPAVAEAEFGVPKNSFLLLSTLVMAFGVVKAIMNFVAGRLSERVGRRRVLLLGWWFALPIPLILGLAPSWAWVVAAIALLGVNQGLTWSMTQTAKLDITQPSERGLTLGLNEFAGYVGVASAGLLTAWMATLWGAREGLMVFGIGVTLAALWLSTLYVQDTLSWARVTPPALSPQDSTNPSPEPPNTWEVFTLMSWRDARLLALCQAGLVEKFVDALVWIVYPIYLLKQGLSLPEASAVIGVYGMVWGVSQLFTGRWSDRLGRHRLNVGGMWLCGTGVAMMVMMNSSGGWMLSAALTGFGMAMLYPNLSAAVADIAPPLWRGSAIGIYRFWRDLGYALGALGLGLSAHFAGQLESAFWFVALSMGVSGAWLAWKGQETHPSLVAPVRETQNPANLATQGQTPKRGTRLPP</sequence>
<feature type="transmembrane region" description="Helical" evidence="8">
    <location>
        <begin position="331"/>
        <end position="354"/>
    </location>
</feature>
<feature type="transmembrane region" description="Helical" evidence="8">
    <location>
        <begin position="375"/>
        <end position="391"/>
    </location>
</feature>
<dbReference type="PANTHER" id="PTHR23517:SF3">
    <property type="entry name" value="INTEGRAL MEMBRANE TRANSPORT PROTEIN"/>
    <property type="match status" value="1"/>
</dbReference>
<keyword evidence="11" id="KW-1185">Reference proteome</keyword>
<dbReference type="SUPFAM" id="SSF103473">
    <property type="entry name" value="MFS general substrate transporter"/>
    <property type="match status" value="1"/>
</dbReference>
<keyword evidence="3" id="KW-1003">Cell membrane</keyword>
<dbReference type="Proteomes" id="UP000672097">
    <property type="component" value="Unassembled WGS sequence"/>
</dbReference>
<dbReference type="PROSITE" id="PS50850">
    <property type="entry name" value="MFS"/>
    <property type="match status" value="1"/>
</dbReference>
<feature type="transmembrane region" description="Helical" evidence="8">
    <location>
        <begin position="277"/>
        <end position="295"/>
    </location>
</feature>
<dbReference type="PANTHER" id="PTHR23517">
    <property type="entry name" value="RESISTANCE PROTEIN MDTM, PUTATIVE-RELATED-RELATED"/>
    <property type="match status" value="1"/>
</dbReference>
<evidence type="ECO:0000256" key="1">
    <source>
        <dbReference type="ARBA" id="ARBA00004651"/>
    </source>
</evidence>
<dbReference type="CDD" id="cd17325">
    <property type="entry name" value="MFS_MdtG_SLC18_like"/>
    <property type="match status" value="1"/>
</dbReference>
<gene>
    <name evidence="10" type="ORF">KAK11_13185</name>
</gene>
<dbReference type="PROSITE" id="PS00216">
    <property type="entry name" value="SUGAR_TRANSPORT_1"/>
    <property type="match status" value="1"/>
</dbReference>